<keyword evidence="1" id="KW-0472">Membrane</keyword>
<keyword evidence="1" id="KW-0812">Transmembrane</keyword>
<dbReference type="AlphaFoldDB" id="A0A1T4SK46"/>
<dbReference type="EMBL" id="FUWJ01000008">
    <property type="protein sequence ID" value="SKA28664.1"/>
    <property type="molecule type" value="Genomic_DNA"/>
</dbReference>
<sequence length="71" mass="7880">MTNIMKEFAKFFAGVAAMQTVFHWALGLSDVLPVTLVGITYTPGLNTTAMVAWPIIMVLLIYYAWLRRSAG</sequence>
<organism evidence="2 3">
    <name type="scientific">Enhydrobacter aerosaccus</name>
    <dbReference type="NCBI Taxonomy" id="225324"/>
    <lineage>
        <taxon>Bacteria</taxon>
        <taxon>Pseudomonadati</taxon>
        <taxon>Pseudomonadota</taxon>
        <taxon>Alphaproteobacteria</taxon>
        <taxon>Hyphomicrobiales</taxon>
        <taxon>Enhydrobacter</taxon>
    </lineage>
</organism>
<keyword evidence="3" id="KW-1185">Reference proteome</keyword>
<reference evidence="3" key="1">
    <citation type="submission" date="2017-02" db="EMBL/GenBank/DDBJ databases">
        <authorList>
            <person name="Varghese N."/>
            <person name="Submissions S."/>
        </authorList>
    </citation>
    <scope>NUCLEOTIDE SEQUENCE [LARGE SCALE GENOMIC DNA]</scope>
    <source>
        <strain evidence="3">ATCC 27094</strain>
    </source>
</reference>
<dbReference type="OrthoDB" id="9204654at2"/>
<keyword evidence="1" id="KW-1133">Transmembrane helix</keyword>
<evidence type="ECO:0000313" key="2">
    <source>
        <dbReference type="EMBL" id="SKA28664.1"/>
    </source>
</evidence>
<gene>
    <name evidence="2" type="ORF">SAMN02745126_04814</name>
</gene>
<evidence type="ECO:0000256" key="1">
    <source>
        <dbReference type="SAM" id="Phobius"/>
    </source>
</evidence>
<name>A0A1T4SK46_9HYPH</name>
<dbReference type="Proteomes" id="UP000190092">
    <property type="component" value="Unassembled WGS sequence"/>
</dbReference>
<feature type="transmembrane region" description="Helical" evidence="1">
    <location>
        <begin position="45"/>
        <end position="65"/>
    </location>
</feature>
<accession>A0A1T4SK46</accession>
<evidence type="ECO:0000313" key="3">
    <source>
        <dbReference type="Proteomes" id="UP000190092"/>
    </source>
</evidence>
<proteinExistence type="predicted"/>
<dbReference type="RefSeq" id="WP_085936558.1">
    <property type="nucleotide sequence ID" value="NZ_FUWJ01000008.1"/>
</dbReference>
<protein>
    <submittedName>
        <fullName evidence="2">Uncharacterized protein</fullName>
    </submittedName>
</protein>